<feature type="region of interest" description="Disordered" evidence="1">
    <location>
        <begin position="184"/>
        <end position="233"/>
    </location>
</feature>
<evidence type="ECO:0000313" key="3">
    <source>
        <dbReference type="Proteomes" id="UP000076837"/>
    </source>
</evidence>
<proteinExistence type="predicted"/>
<name>A0A162ZDI6_DIDRA</name>
<organism evidence="2 3">
    <name type="scientific">Didymella rabiei</name>
    <name type="common">Chickpea ascochyta blight fungus</name>
    <name type="synonym">Mycosphaerella rabiei</name>
    <dbReference type="NCBI Taxonomy" id="5454"/>
    <lineage>
        <taxon>Eukaryota</taxon>
        <taxon>Fungi</taxon>
        <taxon>Dikarya</taxon>
        <taxon>Ascomycota</taxon>
        <taxon>Pezizomycotina</taxon>
        <taxon>Dothideomycetes</taxon>
        <taxon>Pleosporomycetidae</taxon>
        <taxon>Pleosporales</taxon>
        <taxon>Pleosporineae</taxon>
        <taxon>Didymellaceae</taxon>
        <taxon>Ascochyta</taxon>
    </lineage>
</organism>
<protein>
    <submittedName>
        <fullName evidence="2">Uncharacterized protein</fullName>
    </submittedName>
</protein>
<reference evidence="2 3" key="1">
    <citation type="journal article" date="2016" name="Sci. Rep.">
        <title>Draft genome sequencing and secretome analysis of fungal phytopathogen Ascochyta rabiei provides insight into the necrotrophic effector repertoire.</title>
        <authorList>
            <person name="Verma S."/>
            <person name="Gazara R.K."/>
            <person name="Nizam S."/>
            <person name="Parween S."/>
            <person name="Chattopadhyay D."/>
            <person name="Verma P.K."/>
        </authorList>
    </citation>
    <scope>NUCLEOTIDE SEQUENCE [LARGE SCALE GENOMIC DNA]</scope>
    <source>
        <strain evidence="2 3">ArDII</strain>
    </source>
</reference>
<accession>A0A162ZDI6</accession>
<comment type="caution">
    <text evidence="2">The sequence shown here is derived from an EMBL/GenBank/DDBJ whole genome shotgun (WGS) entry which is preliminary data.</text>
</comment>
<sequence length="520" mass="57906">MGTELYSEPTRNLRLRLPSAVLRLLLRLGLMRYIEETEALDGVIVRTWAVPWDQIDPSRRETSEQLGNDATSLSQAALTTLHARFNNPWVNPRGSQSAVPSGAAQRPSEPSVAEEDASFVPVQTVQPASGQVAPHFRPPQWSHGTHEPLATSQVVQQSLSKQRNNIPDALAAALQLPIRSIPEAAQPVSTEPSSVSALQNTQDRREREVQPLLPDAEPEARATPSGPLVASMQPQRLPPLSIRLSNQMSGRFQRSGPYKIPSMSVRSRVEWTCLHEEQWLSREPVFQHLVVPMAFMNDEPLGTSFGEPSRDSILYMQRKFRVDYGETAGLYTTVDKMFLKAWDQAMGPAFREQRDAYNEFKGSRLARLDEGEGDELIEEIETLNRRRLAKRYSWAHNVTSALANPSIASDITRENRGKLYGHIGQYFLKNPALERGNRPGWRSHVMPGPRAAKARQLRKQRRQQSLEAAGVQGAAASAVVENQVECHAGDLEGLGLKLAQVEMQVAETLRGMGRANAFTL</sequence>
<evidence type="ECO:0000256" key="1">
    <source>
        <dbReference type="SAM" id="MobiDB-lite"/>
    </source>
</evidence>
<evidence type="ECO:0000313" key="2">
    <source>
        <dbReference type="EMBL" id="KZM20549.1"/>
    </source>
</evidence>
<feature type="compositionally biased region" description="Polar residues" evidence="1">
    <location>
        <begin position="187"/>
        <end position="201"/>
    </location>
</feature>
<gene>
    <name evidence="2" type="ORF">ST47_g8295</name>
</gene>
<keyword evidence="3" id="KW-1185">Reference proteome</keyword>
<feature type="region of interest" description="Disordered" evidence="1">
    <location>
        <begin position="87"/>
        <end position="146"/>
    </location>
</feature>
<dbReference type="AlphaFoldDB" id="A0A162ZDI6"/>
<dbReference type="EMBL" id="JYNV01000276">
    <property type="protein sequence ID" value="KZM20549.1"/>
    <property type="molecule type" value="Genomic_DNA"/>
</dbReference>
<dbReference type="Proteomes" id="UP000076837">
    <property type="component" value="Unassembled WGS sequence"/>
</dbReference>